<dbReference type="InterPro" id="IPR020476">
    <property type="entry name" value="Nudix_hydrolase"/>
</dbReference>
<dbReference type="PANTHER" id="PTHR43046:SF16">
    <property type="entry name" value="ADP-RIBOSE PYROPHOSPHATASE YJHB-RELATED"/>
    <property type="match status" value="1"/>
</dbReference>
<name>A0A1J4NA39_9ACTN</name>
<dbReference type="CDD" id="cd04673">
    <property type="entry name" value="NUDIX_ADPRase"/>
    <property type="match status" value="1"/>
</dbReference>
<comment type="cofactor">
    <cofactor evidence="1">
        <name>Mg(2+)</name>
        <dbReference type="ChEBI" id="CHEBI:18420"/>
    </cofactor>
</comment>
<protein>
    <submittedName>
        <fullName evidence="4">NUDIX hydrolase</fullName>
    </submittedName>
</protein>
<evidence type="ECO:0000256" key="1">
    <source>
        <dbReference type="ARBA" id="ARBA00001946"/>
    </source>
</evidence>
<keyword evidence="2 4" id="KW-0378">Hydrolase</keyword>
<proteinExistence type="predicted"/>
<evidence type="ECO:0000313" key="5">
    <source>
        <dbReference type="Proteomes" id="UP000033772"/>
    </source>
</evidence>
<gene>
    <name evidence="4" type="ORF">UG56_007455</name>
</gene>
<dbReference type="Pfam" id="PF00293">
    <property type="entry name" value="NUDIX"/>
    <property type="match status" value="1"/>
</dbReference>
<dbReference type="Proteomes" id="UP000033772">
    <property type="component" value="Unassembled WGS sequence"/>
</dbReference>
<keyword evidence="5" id="KW-1185">Reference proteome</keyword>
<reference evidence="4" key="1">
    <citation type="submission" date="2016-10" db="EMBL/GenBank/DDBJ databases">
        <title>Draft Genome Sequence of Nocardioides luteus Strain BAFB, an Alkane-Degrading Bacterium Isolated from JP-7 Polluted Soil.</title>
        <authorList>
            <person name="Brown L."/>
            <person name="Ruiz O.N."/>
            <person name="Gunasekera T."/>
        </authorList>
    </citation>
    <scope>NUCLEOTIDE SEQUENCE [LARGE SCALE GENOMIC DNA]</scope>
    <source>
        <strain evidence="4">BAFB</strain>
    </source>
</reference>
<dbReference type="PANTHER" id="PTHR43046">
    <property type="entry name" value="GDP-MANNOSE MANNOSYL HYDROLASE"/>
    <property type="match status" value="1"/>
</dbReference>
<dbReference type="AlphaFoldDB" id="A0A1J4NA39"/>
<dbReference type="Gene3D" id="3.90.79.10">
    <property type="entry name" value="Nucleoside Triphosphate Pyrophosphohydrolase"/>
    <property type="match status" value="1"/>
</dbReference>
<dbReference type="InterPro" id="IPR000086">
    <property type="entry name" value="NUDIX_hydrolase_dom"/>
</dbReference>
<dbReference type="OrthoDB" id="9804442at2"/>
<evidence type="ECO:0000259" key="3">
    <source>
        <dbReference type="PROSITE" id="PS51462"/>
    </source>
</evidence>
<dbReference type="InterPro" id="IPR015797">
    <property type="entry name" value="NUDIX_hydrolase-like_dom_sf"/>
</dbReference>
<dbReference type="EMBL" id="JZDQ02000008">
    <property type="protein sequence ID" value="OIJ27512.1"/>
    <property type="molecule type" value="Genomic_DNA"/>
</dbReference>
<dbReference type="SUPFAM" id="SSF55811">
    <property type="entry name" value="Nudix"/>
    <property type="match status" value="1"/>
</dbReference>
<comment type="caution">
    <text evidence="4">The sequence shown here is derived from an EMBL/GenBank/DDBJ whole genome shotgun (WGS) entry which is preliminary data.</text>
</comment>
<feature type="domain" description="Nudix hydrolase" evidence="3">
    <location>
        <begin position="22"/>
        <end position="153"/>
    </location>
</feature>
<organism evidence="4 5">
    <name type="scientific">Nocardioides luteus</name>
    <dbReference type="NCBI Taxonomy" id="1844"/>
    <lineage>
        <taxon>Bacteria</taxon>
        <taxon>Bacillati</taxon>
        <taxon>Actinomycetota</taxon>
        <taxon>Actinomycetes</taxon>
        <taxon>Propionibacteriales</taxon>
        <taxon>Nocardioidaceae</taxon>
        <taxon>Nocardioides</taxon>
    </lineage>
</organism>
<accession>A0A1J4NA39</accession>
<sequence length="161" mass="17727">MDSRVNGRIEHWNNPDAPAANSLVPASNLLVVNSSGEILLQKRRDTGQWALPGGKQELGETPSQCAVRECEEETGILAEITGFLGVYSDPNHLIEYLSDGEVRQEYEVTYLGRPISGAPAANEEASAVRWIDPTSLDAYDVHPTMRRQIDDYLAGRYPVAD</sequence>
<dbReference type="PROSITE" id="PS51462">
    <property type="entry name" value="NUDIX"/>
    <property type="match status" value="1"/>
</dbReference>
<dbReference type="STRING" id="1844.UG56_007455"/>
<evidence type="ECO:0000256" key="2">
    <source>
        <dbReference type="ARBA" id="ARBA00022801"/>
    </source>
</evidence>
<evidence type="ECO:0000313" key="4">
    <source>
        <dbReference type="EMBL" id="OIJ27512.1"/>
    </source>
</evidence>
<dbReference type="PRINTS" id="PR00502">
    <property type="entry name" value="NUDIXFAMILY"/>
</dbReference>
<dbReference type="GO" id="GO:0016787">
    <property type="term" value="F:hydrolase activity"/>
    <property type="evidence" value="ECO:0007669"/>
    <property type="project" value="UniProtKB-KW"/>
</dbReference>